<name>A0ABV9TWA7_9ACTN</name>
<accession>A0ABV9TWA7</accession>
<reference evidence="2" key="1">
    <citation type="journal article" date="2019" name="Int. J. Syst. Evol. Microbiol.">
        <title>The Global Catalogue of Microorganisms (GCM) 10K type strain sequencing project: providing services to taxonomists for standard genome sequencing and annotation.</title>
        <authorList>
            <consortium name="The Broad Institute Genomics Platform"/>
            <consortium name="The Broad Institute Genome Sequencing Center for Infectious Disease"/>
            <person name="Wu L."/>
            <person name="Ma J."/>
        </authorList>
    </citation>
    <scope>NUCLEOTIDE SEQUENCE [LARGE SCALE GENOMIC DNA]</scope>
    <source>
        <strain evidence="2">KLKA75</strain>
    </source>
</reference>
<proteinExistence type="predicted"/>
<keyword evidence="2" id="KW-1185">Reference proteome</keyword>
<evidence type="ECO:0000313" key="2">
    <source>
        <dbReference type="Proteomes" id="UP001595872"/>
    </source>
</evidence>
<dbReference type="EMBL" id="JBHSIT010000002">
    <property type="protein sequence ID" value="MFC4907733.1"/>
    <property type="molecule type" value="Genomic_DNA"/>
</dbReference>
<sequence length="134" mass="13864">MWSDVAEPTLLVCFVDAGEELVTDGGETGQLSGVRAQEGAADAGVLMDAAGAVGAAAGAQEDLAMSEVAEEVFPLLVSVGARYSVEDRSSRRRARNARCPLMASSEWTADGTVGYQNSLNALPCRAVEGVKSLT</sequence>
<evidence type="ECO:0000313" key="1">
    <source>
        <dbReference type="EMBL" id="MFC4907733.1"/>
    </source>
</evidence>
<gene>
    <name evidence="1" type="ORF">ACFPCY_10410</name>
</gene>
<dbReference type="Proteomes" id="UP001595872">
    <property type="component" value="Unassembled WGS sequence"/>
</dbReference>
<dbReference type="RefSeq" id="WP_378253728.1">
    <property type="nucleotide sequence ID" value="NZ_JBHSIT010000002.1"/>
</dbReference>
<comment type="caution">
    <text evidence="1">The sequence shown here is derived from an EMBL/GenBank/DDBJ whole genome shotgun (WGS) entry which is preliminary data.</text>
</comment>
<protein>
    <submittedName>
        <fullName evidence="1">Uncharacterized protein</fullName>
    </submittedName>
</protein>
<organism evidence="1 2">
    <name type="scientific">Actinomadura gamaensis</name>
    <dbReference type="NCBI Taxonomy" id="1763541"/>
    <lineage>
        <taxon>Bacteria</taxon>
        <taxon>Bacillati</taxon>
        <taxon>Actinomycetota</taxon>
        <taxon>Actinomycetes</taxon>
        <taxon>Streptosporangiales</taxon>
        <taxon>Thermomonosporaceae</taxon>
        <taxon>Actinomadura</taxon>
    </lineage>
</organism>